<sequence length="680" mass="72713">MSGKTFEILELGPGIPLALAGLSALKQPLPVVKVAEDSSKLLTFGPEQGFEQALTFEVPWLPDMDALHVVRAGVRITPVTAYLDPGLRAGSSGAAVLELPAGNARSDEVLVDAQLDEVRIRGLEIPVASGDYFLAGNATHVLRWRAGEAPAWVTTGGAPFLHFAICLGQGDGFGPPAAAFPHFSMPGNSGLYGAALAGGQMVMTTRPDGRVDVTLRVTPRLRTRKCKLVLLRLDGDHVARYDDGLPHEGVPIGWSAEEIETLWRGGLQDVEIEAFVSSEGVAEPDVAPVSSFPGSALREGSATFVDFSAAARSLLRGAHGARESGDQDLALAVRFDAQTRGRVRYQDFEVVAEYRRFPGDEFEDGAPALKLRGAPEPIRLQLPAGLRPSRATLTLDGSFGRHALIPASDRGSLQPELRADSYRVRGTARVARWVPLPGTPNALPPRPLLTRVGVEGRAAGPCELLLALHRGRPGFVGERIGDPVALSVETEVHPRWHRAELGRAARAASRLSDLEGVWLVAEVSRGTFWWSAALDDAQVGESVGVSCLLSEGGGTWDARPGRPRIQVHHELVAGEPGAPIPEAIEFHVNWGGPSAPAWERLDVDLRPSAIAGAVDFRAEGVMPFGEGGVTQGISRARVRLDQLAELDGGVLELGFDCVRDVDFRLLDLAFTYNPWTAKSS</sequence>
<evidence type="ECO:0000313" key="1">
    <source>
        <dbReference type="EMBL" id="EDM81186.1"/>
    </source>
</evidence>
<proteinExistence type="predicted"/>
<dbReference type="Proteomes" id="UP000005801">
    <property type="component" value="Unassembled WGS sequence"/>
</dbReference>
<dbReference type="STRING" id="391625.PPSIR1_30260"/>
<evidence type="ECO:0000313" key="2">
    <source>
        <dbReference type="Proteomes" id="UP000005801"/>
    </source>
</evidence>
<protein>
    <submittedName>
        <fullName evidence="1">Uncharacterized protein</fullName>
    </submittedName>
</protein>
<accession>A6FZ31</accession>
<dbReference type="EMBL" id="ABCS01000005">
    <property type="protein sequence ID" value="EDM81186.1"/>
    <property type="molecule type" value="Genomic_DNA"/>
</dbReference>
<organism evidence="1 2">
    <name type="scientific">Plesiocystis pacifica SIR-1</name>
    <dbReference type="NCBI Taxonomy" id="391625"/>
    <lineage>
        <taxon>Bacteria</taxon>
        <taxon>Pseudomonadati</taxon>
        <taxon>Myxococcota</taxon>
        <taxon>Polyangia</taxon>
        <taxon>Nannocystales</taxon>
        <taxon>Nannocystaceae</taxon>
        <taxon>Plesiocystis</taxon>
    </lineage>
</organism>
<comment type="caution">
    <text evidence="1">The sequence shown here is derived from an EMBL/GenBank/DDBJ whole genome shotgun (WGS) entry which is preliminary data.</text>
</comment>
<keyword evidence="2" id="KW-1185">Reference proteome</keyword>
<name>A6FZ31_9BACT</name>
<gene>
    <name evidence="1" type="ORF">PPSIR1_30260</name>
</gene>
<dbReference type="RefSeq" id="WP_006969730.1">
    <property type="nucleotide sequence ID" value="NZ_ABCS01000005.1"/>
</dbReference>
<reference evidence="1 2" key="1">
    <citation type="submission" date="2007-06" db="EMBL/GenBank/DDBJ databases">
        <authorList>
            <person name="Shimkets L."/>
            <person name="Ferriera S."/>
            <person name="Johnson J."/>
            <person name="Kravitz S."/>
            <person name="Beeson K."/>
            <person name="Sutton G."/>
            <person name="Rogers Y.-H."/>
            <person name="Friedman R."/>
            <person name="Frazier M."/>
            <person name="Venter J.C."/>
        </authorList>
    </citation>
    <scope>NUCLEOTIDE SEQUENCE [LARGE SCALE GENOMIC DNA]</scope>
    <source>
        <strain evidence="1 2">SIR-1</strain>
    </source>
</reference>
<dbReference type="AlphaFoldDB" id="A6FZ31"/>